<dbReference type="InterPro" id="IPR001347">
    <property type="entry name" value="SIS_dom"/>
</dbReference>
<dbReference type="RefSeq" id="WP_018346785.1">
    <property type="nucleotide sequence ID" value="NZ_AP035889.1"/>
</dbReference>
<gene>
    <name evidence="3" type="primary">diaA</name>
    <name evidence="2" type="ORF">K8W15_11015</name>
    <name evidence="3" type="ORF">NCTC11413_00839</name>
</gene>
<dbReference type="Gene3D" id="3.40.50.10490">
    <property type="entry name" value="Glucose-6-phosphate isomerase like protein, domain 1"/>
    <property type="match status" value="1"/>
</dbReference>
<name>A0A263HG25_9PAST</name>
<evidence type="ECO:0000313" key="3">
    <source>
        <dbReference type="EMBL" id="STO37721.1"/>
    </source>
</evidence>
<proteinExistence type="predicted"/>
<dbReference type="InterPro" id="IPR046348">
    <property type="entry name" value="SIS_dom_sf"/>
</dbReference>
<dbReference type="PROSITE" id="PS51464">
    <property type="entry name" value="SIS"/>
    <property type="match status" value="1"/>
</dbReference>
<dbReference type="EMBL" id="UGGZ01000001">
    <property type="protein sequence ID" value="STO37721.1"/>
    <property type="molecule type" value="Genomic_DNA"/>
</dbReference>
<dbReference type="GO" id="GO:1901135">
    <property type="term" value="P:carbohydrate derivative metabolic process"/>
    <property type="evidence" value="ECO:0007669"/>
    <property type="project" value="InterPro"/>
</dbReference>
<reference evidence="3 4" key="1">
    <citation type="submission" date="2018-06" db="EMBL/GenBank/DDBJ databases">
        <authorList>
            <consortium name="Pathogen Informatics"/>
            <person name="Doyle S."/>
        </authorList>
    </citation>
    <scope>NUCLEOTIDE SEQUENCE [LARGE SCALE GENOMIC DNA]</scope>
    <source>
        <strain evidence="3 4">NCTC11413</strain>
    </source>
</reference>
<dbReference type="GO" id="GO:0097367">
    <property type="term" value="F:carbohydrate derivative binding"/>
    <property type="evidence" value="ECO:0007669"/>
    <property type="project" value="InterPro"/>
</dbReference>
<protein>
    <submittedName>
        <fullName evidence="3">DnaA initiator-associating protein diaA</fullName>
    </submittedName>
    <submittedName>
        <fullName evidence="2">SIS domain-containing protein</fullName>
    </submittedName>
</protein>
<dbReference type="InterPro" id="IPR050099">
    <property type="entry name" value="SIS_GmhA/DiaA_subfam"/>
</dbReference>
<dbReference type="GeneID" id="77264438"/>
<reference evidence="2" key="3">
    <citation type="submission" date="2021-09" db="EMBL/GenBank/DDBJ databases">
        <authorList>
            <person name="Gilroy R."/>
        </authorList>
    </citation>
    <scope>NUCLEOTIDE SEQUENCE</scope>
    <source>
        <strain evidence="2">ChiHjej11B10-15683</strain>
    </source>
</reference>
<dbReference type="OrthoDB" id="9810929at2"/>
<dbReference type="CDD" id="cd05006">
    <property type="entry name" value="SIS_GmhA"/>
    <property type="match status" value="1"/>
</dbReference>
<evidence type="ECO:0000313" key="5">
    <source>
        <dbReference type="Proteomes" id="UP000749334"/>
    </source>
</evidence>
<dbReference type="PANTHER" id="PTHR30390">
    <property type="entry name" value="SEDOHEPTULOSE 7-PHOSPHATE ISOMERASE / DNAA INITIATOR-ASSOCIATING FACTOR FOR REPLICATION INITIATION"/>
    <property type="match status" value="1"/>
</dbReference>
<organism evidence="2 5">
    <name type="scientific">Gallibacterium anatis</name>
    <dbReference type="NCBI Taxonomy" id="750"/>
    <lineage>
        <taxon>Bacteria</taxon>
        <taxon>Pseudomonadati</taxon>
        <taxon>Pseudomonadota</taxon>
        <taxon>Gammaproteobacteria</taxon>
        <taxon>Pasteurellales</taxon>
        <taxon>Pasteurellaceae</taxon>
        <taxon>Gallibacterium</taxon>
    </lineage>
</organism>
<evidence type="ECO:0000313" key="2">
    <source>
        <dbReference type="EMBL" id="HJF74691.1"/>
    </source>
</evidence>
<feature type="domain" description="SIS" evidence="1">
    <location>
        <begin position="38"/>
        <end position="196"/>
    </location>
</feature>
<sequence length="196" mass="21462">MADIMLDRIKALYEESIKGHIATAAVIPEILAKTTNELTQCLLRGNKIVVFGYGRSTSNAQLLVANLINRYQLARPSFPAILLGLDGVVGAALISDNSVSEAYQKQFNAVVNSGDIFVILTPDTEEVSLSLIRCAKDKDILVVALTGDKSDHLNGLLDENDINIAVPVQKEVRILEQHLFIINTLCELIDFSLFSH</sequence>
<dbReference type="PANTHER" id="PTHR30390:SF6">
    <property type="entry name" value="DNAA INITIATOR-ASSOCIATING PROTEIN DIAA"/>
    <property type="match status" value="1"/>
</dbReference>
<dbReference type="AlphaFoldDB" id="A0A263HG25"/>
<dbReference type="Proteomes" id="UP000254232">
    <property type="component" value="Unassembled WGS sequence"/>
</dbReference>
<evidence type="ECO:0000313" key="4">
    <source>
        <dbReference type="Proteomes" id="UP000254232"/>
    </source>
</evidence>
<reference evidence="2" key="2">
    <citation type="journal article" date="2021" name="PeerJ">
        <title>Extensive microbial diversity within the chicken gut microbiome revealed by metagenomics and culture.</title>
        <authorList>
            <person name="Gilroy R."/>
            <person name="Ravi A."/>
            <person name="Getino M."/>
            <person name="Pursley I."/>
            <person name="Horton D.L."/>
            <person name="Alikhan N.F."/>
            <person name="Baker D."/>
            <person name="Gharbi K."/>
            <person name="Hall N."/>
            <person name="Watson M."/>
            <person name="Adriaenssens E.M."/>
            <person name="Foster-Nyarko E."/>
            <person name="Jarju S."/>
            <person name="Secka A."/>
            <person name="Antonio M."/>
            <person name="Oren A."/>
            <person name="Chaudhuri R.R."/>
            <person name="La Ragione R."/>
            <person name="Hildebrand F."/>
            <person name="Pallen M.J."/>
        </authorList>
    </citation>
    <scope>NUCLEOTIDE SEQUENCE</scope>
    <source>
        <strain evidence="2">ChiHjej11B10-15683</strain>
    </source>
</reference>
<evidence type="ECO:0000259" key="1">
    <source>
        <dbReference type="PROSITE" id="PS51464"/>
    </source>
</evidence>
<accession>A0A263HG25</accession>
<dbReference type="Proteomes" id="UP000749334">
    <property type="component" value="Unassembled WGS sequence"/>
</dbReference>
<dbReference type="EMBL" id="DYVQ01000093">
    <property type="protein sequence ID" value="HJF74691.1"/>
    <property type="molecule type" value="Genomic_DNA"/>
</dbReference>
<dbReference type="Pfam" id="PF13580">
    <property type="entry name" value="SIS_2"/>
    <property type="match status" value="1"/>
</dbReference>
<dbReference type="InterPro" id="IPR035461">
    <property type="entry name" value="GmhA/DiaA"/>
</dbReference>
<dbReference type="SUPFAM" id="SSF53697">
    <property type="entry name" value="SIS domain"/>
    <property type="match status" value="1"/>
</dbReference>